<evidence type="ECO:0000313" key="3">
    <source>
        <dbReference type="EMBL" id="KAK5528882.1"/>
    </source>
</evidence>
<dbReference type="GO" id="GO:0004843">
    <property type="term" value="F:cysteine-type deubiquitinase activity"/>
    <property type="evidence" value="ECO:0007669"/>
    <property type="project" value="InterPro"/>
</dbReference>
<feature type="compositionally biased region" description="Acidic residues" evidence="1">
    <location>
        <begin position="578"/>
        <end position="587"/>
    </location>
</feature>
<keyword evidence="4" id="KW-1185">Reference proteome</keyword>
<dbReference type="GO" id="GO:0016579">
    <property type="term" value="P:protein deubiquitination"/>
    <property type="evidence" value="ECO:0007669"/>
    <property type="project" value="InterPro"/>
</dbReference>
<dbReference type="PROSITE" id="PS00973">
    <property type="entry name" value="USP_2"/>
    <property type="match status" value="1"/>
</dbReference>
<feature type="domain" description="USP" evidence="2">
    <location>
        <begin position="102"/>
        <end position="517"/>
    </location>
</feature>
<organism evidence="3 4">
    <name type="scientific">Vermiconidia calcicola</name>
    <dbReference type="NCBI Taxonomy" id="1690605"/>
    <lineage>
        <taxon>Eukaryota</taxon>
        <taxon>Fungi</taxon>
        <taxon>Dikarya</taxon>
        <taxon>Ascomycota</taxon>
        <taxon>Pezizomycotina</taxon>
        <taxon>Dothideomycetes</taxon>
        <taxon>Dothideomycetidae</taxon>
        <taxon>Mycosphaerellales</taxon>
        <taxon>Extremaceae</taxon>
        <taxon>Vermiconidia</taxon>
    </lineage>
</organism>
<dbReference type="InterPro" id="IPR001394">
    <property type="entry name" value="Peptidase_C19_UCH"/>
</dbReference>
<feature type="region of interest" description="Disordered" evidence="1">
    <location>
        <begin position="521"/>
        <end position="605"/>
    </location>
</feature>
<dbReference type="Pfam" id="PF00443">
    <property type="entry name" value="UCH"/>
    <property type="match status" value="1"/>
</dbReference>
<comment type="caution">
    <text evidence="3">The sequence shown here is derived from an EMBL/GenBank/DDBJ whole genome shotgun (WGS) entry which is preliminary data.</text>
</comment>
<evidence type="ECO:0000259" key="2">
    <source>
        <dbReference type="PROSITE" id="PS50235"/>
    </source>
</evidence>
<protein>
    <recommendedName>
        <fullName evidence="2">USP domain-containing protein</fullName>
    </recommendedName>
</protein>
<dbReference type="InterPro" id="IPR018200">
    <property type="entry name" value="USP_CS"/>
</dbReference>
<sequence>MGVTTRARSRSKEPSPGPKTNKAKTAGAKSRRSGRGKQDKGDGLDTIREEPSSSIETSDQDQHELREKTPRLSEGPEFTEPTAPPTEAIEASRQEEYPGKPPGFSNNPSYLCYRNALVAVLLSSNRIMSWIQHRYIAGLENAGVQVQTYVEQSQSNGKSQMSNTHHTDIWCELYELHKLSRDGKTTPSALNKAMTGFWKFMRKESDREVGNKGFSIWQNRFKGHQDSHELLAWWLQLSGEQTRAMADAAMTNALLEVEDSEDQVSKLFDLATYDIKEITRVSQTHRHGCVDCNRDVRFRGNLVEGTCWEVPLTQDPESPMPKGQKVKVKSLEDLLSKCVKSKMKGVRCEQCYDKFDKWKEQLNADAEKDGTEEAKTAAKAEIAQSVKEMENRTTFEWQRLCSLPEVLILHLGRFKSVKNAKGTDCETTKDETRVTFEETLDVAPFLEPGMSFGSSTTYRLVAVLSHIGELNHGHYVSDVYSGGCWYTVNDQKVSQTTFDDIKKETEFTPYILLYEKVVEDGTSDDDNKDDNGGPKIVGEDGSDDNHADKNGSKTGSDGNDEGERTDVEGPKTAIDQDNTIDEQEEDSSAPWNPCLPTYSPHDGGAPLQMQLAGDRTPEAGQYLVQWRATINGCNFELPKFLLEAASIPPEQFSKDGQGGWFEVNHHTLQVNLKVEDSQHRLTQVSGAGMIQMPLPGHRTPPPGTPGSKAGDKRKRGNDEPVASPGNNKKPRSSGADKADKGDNGGSPRSGKGRSPSAKSPKTKPSPPGGDGAKGGTPRSAKGRSPSSKSPKIKPATPGSSESWKEKNYDRTGLNFDDTVVEEPGNHKEVSPANSLSSLF</sequence>
<reference evidence="3 4" key="1">
    <citation type="submission" date="2023-06" db="EMBL/GenBank/DDBJ databases">
        <title>Black Yeasts Isolated from many extreme environments.</title>
        <authorList>
            <person name="Coleine C."/>
            <person name="Stajich J.E."/>
            <person name="Selbmann L."/>
        </authorList>
    </citation>
    <scope>NUCLEOTIDE SEQUENCE [LARGE SCALE GENOMIC DNA]</scope>
    <source>
        <strain evidence="3 4">CCFEE 5887</strain>
    </source>
</reference>
<dbReference type="InterPro" id="IPR028889">
    <property type="entry name" value="USP"/>
</dbReference>
<dbReference type="InterPro" id="IPR050185">
    <property type="entry name" value="Ub_carboxyl-term_hydrolase"/>
</dbReference>
<feature type="compositionally biased region" description="Basic and acidic residues" evidence="1">
    <location>
        <begin position="60"/>
        <end position="71"/>
    </location>
</feature>
<feature type="compositionally biased region" description="Low complexity" evidence="1">
    <location>
        <begin position="745"/>
        <end position="759"/>
    </location>
</feature>
<feature type="compositionally biased region" description="Basic and acidic residues" evidence="1">
    <location>
        <begin position="36"/>
        <end position="51"/>
    </location>
</feature>
<dbReference type="CDD" id="cd02257">
    <property type="entry name" value="Peptidase_C19"/>
    <property type="match status" value="1"/>
</dbReference>
<dbReference type="Gene3D" id="3.90.70.10">
    <property type="entry name" value="Cysteine proteinases"/>
    <property type="match status" value="1"/>
</dbReference>
<dbReference type="AlphaFoldDB" id="A0AAV9PXF5"/>
<dbReference type="SUPFAM" id="SSF54001">
    <property type="entry name" value="Cysteine proteinases"/>
    <property type="match status" value="1"/>
</dbReference>
<dbReference type="EMBL" id="JAXLQG010000024">
    <property type="protein sequence ID" value="KAK5528882.1"/>
    <property type="molecule type" value="Genomic_DNA"/>
</dbReference>
<name>A0AAV9PXF5_9PEZI</name>
<evidence type="ECO:0000256" key="1">
    <source>
        <dbReference type="SAM" id="MobiDB-lite"/>
    </source>
</evidence>
<dbReference type="PANTHER" id="PTHR21646">
    <property type="entry name" value="UBIQUITIN CARBOXYL-TERMINAL HYDROLASE"/>
    <property type="match status" value="1"/>
</dbReference>
<accession>A0AAV9PXF5</accession>
<gene>
    <name evidence="3" type="ORF">LTR25_010067</name>
</gene>
<dbReference type="InterPro" id="IPR038765">
    <property type="entry name" value="Papain-like_cys_pep_sf"/>
</dbReference>
<proteinExistence type="predicted"/>
<evidence type="ECO:0000313" key="4">
    <source>
        <dbReference type="Proteomes" id="UP001345827"/>
    </source>
</evidence>
<feature type="region of interest" description="Disordered" evidence="1">
    <location>
        <begin position="690"/>
        <end position="839"/>
    </location>
</feature>
<feature type="compositionally biased region" description="Low complexity" evidence="1">
    <location>
        <begin position="79"/>
        <end position="89"/>
    </location>
</feature>
<feature type="compositionally biased region" description="Low complexity" evidence="1">
    <location>
        <begin position="777"/>
        <end position="797"/>
    </location>
</feature>
<dbReference type="PROSITE" id="PS50235">
    <property type="entry name" value="USP_3"/>
    <property type="match status" value="1"/>
</dbReference>
<feature type="region of interest" description="Disordered" evidence="1">
    <location>
        <begin position="1"/>
        <end position="102"/>
    </location>
</feature>
<dbReference type="Proteomes" id="UP001345827">
    <property type="component" value="Unassembled WGS sequence"/>
</dbReference>